<evidence type="ECO:0000313" key="2">
    <source>
        <dbReference type="EMBL" id="KOC94946.1"/>
    </source>
</evidence>
<accession>A0A0L7T9Q8</accession>
<dbReference type="EMBL" id="JRXE01000004">
    <property type="protein sequence ID" value="KOC91931.1"/>
    <property type="molecule type" value="Genomic_DNA"/>
</dbReference>
<name>A0A0L7T9Q8_9GAMM</name>
<dbReference type="Proteomes" id="UP000036851">
    <property type="component" value="Unassembled WGS sequence"/>
</dbReference>
<dbReference type="AlphaFoldDB" id="A0A0L7T9Q8"/>
<gene>
    <name evidence="1" type="ORF">NG42_04035</name>
    <name evidence="2" type="ORF">NG43_01675</name>
</gene>
<comment type="caution">
    <text evidence="1">The sequence shown here is derived from an EMBL/GenBank/DDBJ whole genome shotgun (WGS) entry which is preliminary data.</text>
</comment>
<organism evidence="1 4">
    <name type="scientific">Winslowiella iniecta</name>
    <dbReference type="NCBI Taxonomy" id="1560201"/>
    <lineage>
        <taxon>Bacteria</taxon>
        <taxon>Pseudomonadati</taxon>
        <taxon>Pseudomonadota</taxon>
        <taxon>Gammaproteobacteria</taxon>
        <taxon>Enterobacterales</taxon>
        <taxon>Erwiniaceae</taxon>
        <taxon>Winslowiella</taxon>
    </lineage>
</organism>
<evidence type="ECO:0000313" key="3">
    <source>
        <dbReference type="Proteomes" id="UP000036851"/>
    </source>
</evidence>
<proteinExistence type="predicted"/>
<evidence type="ECO:0000313" key="4">
    <source>
        <dbReference type="Proteomes" id="UP000037088"/>
    </source>
</evidence>
<dbReference type="PATRIC" id="fig|1560201.3.peg.870"/>
<reference evidence="3 4" key="1">
    <citation type="journal article" date="2015" name="Int. J. Syst. Evol. Microbiol.">
        <title>Erwinia iniecta sp. nov., isolated from Russian wheat aphids (Diuraphis noxia).</title>
        <authorList>
            <person name="Campillo T."/>
            <person name="Luna E."/>
            <person name="Portier P."/>
            <person name="Fischer-Le Saux M."/>
            <person name="Lapitan N."/>
            <person name="Tisserat N.A."/>
            <person name="Leach J.E."/>
        </authorList>
    </citation>
    <scope>NUCLEOTIDE SEQUENCE [LARGE SCALE GENOMIC DNA]</scope>
    <source>
        <strain evidence="1 4">B120</strain>
        <strain evidence="2 3">B149</strain>
    </source>
</reference>
<evidence type="ECO:0000313" key="1">
    <source>
        <dbReference type="EMBL" id="KOC91931.1"/>
    </source>
</evidence>
<protein>
    <submittedName>
        <fullName evidence="1">Uncharacterized protein</fullName>
    </submittedName>
</protein>
<sequence>MLFFLPCAVNLMLVVASESNTSPHAVLCELNITQVRMYISPGKILIDEGFDIGSLSRIMINFRIILCQATMSDH</sequence>
<dbReference type="EMBL" id="JRXF01000002">
    <property type="protein sequence ID" value="KOC94946.1"/>
    <property type="molecule type" value="Genomic_DNA"/>
</dbReference>
<keyword evidence="4" id="KW-1185">Reference proteome</keyword>
<dbReference type="Proteomes" id="UP000037088">
    <property type="component" value="Unassembled WGS sequence"/>
</dbReference>